<dbReference type="Proteomes" id="UP000002748">
    <property type="component" value="Unassembled WGS sequence"/>
</dbReference>
<name>J6EQU0_TRIAS</name>
<proteinExistence type="predicted"/>
<dbReference type="AlphaFoldDB" id="J6EQU0"/>
<sequence length="354" mass="39952">MVGLSVRSVVFAIPIAVIMTSPLDASAYPHILENILGHLQADGLYGSLAHCRLTNSAVKRIIDRRLPRRALVCCHPSLDLDSLDDLDRLEEAFEAAEQSPGDTAFFRANTLMWNINTEGWVASPIDQVVDIFPPLQARPCCTGEPWPGVERLPVVRYLGRHHHHDSLLIADTAIYFPTPTKKEHCYIELPTTARRVVINMRYEPGRCPNDISVGYTGPIPLESRGIDGWVKVDQELVIMFTPMAGAPCLDNDHIVGVVSGVTWAMFDNFGLQVVFLAEEWDADWLLGRLPVKISKITDNLERFRAGWFELADRSIQRNMDRVPDESYRKRVKFMSKAAYEAEIPSRMFSLMFSE</sequence>
<protein>
    <recommendedName>
        <fullName evidence="4">F-box domain-containing protein</fullName>
    </recommendedName>
</protein>
<accession>J6EQU0</accession>
<gene>
    <name evidence="2" type="ORF">A1Q1_06584</name>
</gene>
<evidence type="ECO:0000313" key="3">
    <source>
        <dbReference type="Proteomes" id="UP000002748"/>
    </source>
</evidence>
<feature type="chain" id="PRO_5003787181" description="F-box domain-containing protein" evidence="1">
    <location>
        <begin position="28"/>
        <end position="354"/>
    </location>
</feature>
<reference evidence="2 3" key="1">
    <citation type="journal article" date="2012" name="Eukaryot. Cell">
        <title>Draft genome sequence of CBS 2479, the standard type strain of Trichosporon asahii.</title>
        <authorList>
            <person name="Yang R.Y."/>
            <person name="Li H.T."/>
            <person name="Zhu H."/>
            <person name="Zhou G.P."/>
            <person name="Wang M."/>
            <person name="Wang L."/>
        </authorList>
    </citation>
    <scope>NUCLEOTIDE SEQUENCE [LARGE SCALE GENOMIC DNA]</scope>
    <source>
        <strain evidence="3">ATCC 90039 / CBS 2479 / JCM 2466 / KCTC 7840 / NCYC 2677 / UAMH 7654</strain>
    </source>
</reference>
<keyword evidence="1" id="KW-0732">Signal</keyword>
<feature type="signal peptide" evidence="1">
    <location>
        <begin position="1"/>
        <end position="27"/>
    </location>
</feature>
<dbReference type="RefSeq" id="XP_014176209.1">
    <property type="nucleotide sequence ID" value="XM_014320734.1"/>
</dbReference>
<evidence type="ECO:0008006" key="4">
    <source>
        <dbReference type="Google" id="ProtNLM"/>
    </source>
</evidence>
<organism evidence="2 3">
    <name type="scientific">Trichosporon asahii var. asahii (strain ATCC 90039 / CBS 2479 / JCM 2466 / KCTC 7840 / NBRC 103889/ NCYC 2677 / UAMH 7654)</name>
    <name type="common">Yeast</name>
    <dbReference type="NCBI Taxonomy" id="1186058"/>
    <lineage>
        <taxon>Eukaryota</taxon>
        <taxon>Fungi</taxon>
        <taxon>Dikarya</taxon>
        <taxon>Basidiomycota</taxon>
        <taxon>Agaricomycotina</taxon>
        <taxon>Tremellomycetes</taxon>
        <taxon>Trichosporonales</taxon>
        <taxon>Trichosporonaceae</taxon>
        <taxon>Trichosporon</taxon>
    </lineage>
</organism>
<dbReference type="VEuPathDB" id="FungiDB:A1Q1_06584"/>
<dbReference type="HOGENOM" id="CLU_073667_0_0_1"/>
<comment type="caution">
    <text evidence="2">The sequence shown here is derived from an EMBL/GenBank/DDBJ whole genome shotgun (WGS) entry which is preliminary data.</text>
</comment>
<dbReference type="GeneID" id="25990096"/>
<evidence type="ECO:0000313" key="2">
    <source>
        <dbReference type="EMBL" id="EJT45052.1"/>
    </source>
</evidence>
<evidence type="ECO:0000256" key="1">
    <source>
        <dbReference type="SAM" id="SignalP"/>
    </source>
</evidence>
<dbReference type="EMBL" id="ALBS01000339">
    <property type="protein sequence ID" value="EJT45052.1"/>
    <property type="molecule type" value="Genomic_DNA"/>
</dbReference>
<dbReference type="KEGG" id="tasa:A1Q1_06584"/>